<organism evidence="10 11">
    <name type="scientific">Patella caerulea</name>
    <name type="common">Rayed Mediterranean limpet</name>
    <dbReference type="NCBI Taxonomy" id="87958"/>
    <lineage>
        <taxon>Eukaryota</taxon>
        <taxon>Metazoa</taxon>
        <taxon>Spiralia</taxon>
        <taxon>Lophotrochozoa</taxon>
        <taxon>Mollusca</taxon>
        <taxon>Gastropoda</taxon>
        <taxon>Patellogastropoda</taxon>
        <taxon>Patelloidea</taxon>
        <taxon>Patellidae</taxon>
        <taxon>Patella</taxon>
    </lineage>
</organism>
<keyword evidence="11" id="KW-1185">Reference proteome</keyword>
<evidence type="ECO:0000256" key="6">
    <source>
        <dbReference type="ARBA" id="ARBA00023170"/>
    </source>
</evidence>
<evidence type="ECO:0000256" key="3">
    <source>
        <dbReference type="ARBA" id="ARBA00022989"/>
    </source>
</evidence>
<evidence type="ECO:0000256" key="7">
    <source>
        <dbReference type="ARBA" id="ARBA00023224"/>
    </source>
</evidence>
<reference evidence="10 11" key="1">
    <citation type="submission" date="2024-01" db="EMBL/GenBank/DDBJ databases">
        <title>The genome of the rayed Mediterranean limpet Patella caerulea (Linnaeus, 1758).</title>
        <authorList>
            <person name="Anh-Thu Weber A."/>
            <person name="Halstead-Nussloch G."/>
        </authorList>
    </citation>
    <scope>NUCLEOTIDE SEQUENCE [LARGE SCALE GENOMIC DNA]</scope>
    <source>
        <strain evidence="10">AATW-2023a</strain>
        <tissue evidence="10">Whole specimen</tissue>
    </source>
</reference>
<name>A0AAN8JPR7_PATCE</name>
<proteinExistence type="predicted"/>
<protein>
    <recommendedName>
        <fullName evidence="9">G-protein coupled receptors family 1 profile domain-containing protein</fullName>
    </recommendedName>
</protein>
<dbReference type="EMBL" id="JAZGQO010000008">
    <property type="protein sequence ID" value="KAK6179240.1"/>
    <property type="molecule type" value="Genomic_DNA"/>
</dbReference>
<dbReference type="AlphaFoldDB" id="A0AAN8JPR7"/>
<evidence type="ECO:0000256" key="4">
    <source>
        <dbReference type="ARBA" id="ARBA00023040"/>
    </source>
</evidence>
<dbReference type="PROSITE" id="PS50262">
    <property type="entry name" value="G_PROTEIN_RECEP_F1_2"/>
    <property type="match status" value="1"/>
</dbReference>
<dbReference type="Gene3D" id="1.20.1070.10">
    <property type="entry name" value="Rhodopsin 7-helix transmembrane proteins"/>
    <property type="match status" value="1"/>
</dbReference>
<comment type="subcellular location">
    <subcellularLocation>
        <location evidence="1">Membrane</location>
        <topology evidence="1">Multi-pass membrane protein</topology>
    </subcellularLocation>
</comment>
<keyword evidence="7" id="KW-0807">Transducer</keyword>
<feature type="domain" description="G-protein coupled receptors family 1 profile" evidence="9">
    <location>
        <begin position="71"/>
        <end position="120"/>
    </location>
</feature>
<keyword evidence="2 8" id="KW-0812">Transmembrane</keyword>
<evidence type="ECO:0000256" key="8">
    <source>
        <dbReference type="SAM" id="Phobius"/>
    </source>
</evidence>
<keyword evidence="4" id="KW-0297">G-protein coupled receptor</keyword>
<dbReference type="GO" id="GO:0005886">
    <property type="term" value="C:plasma membrane"/>
    <property type="evidence" value="ECO:0007669"/>
    <property type="project" value="TreeGrafter"/>
</dbReference>
<dbReference type="Pfam" id="PF00001">
    <property type="entry name" value="7tm_1"/>
    <property type="match status" value="1"/>
</dbReference>
<evidence type="ECO:0000256" key="5">
    <source>
        <dbReference type="ARBA" id="ARBA00023136"/>
    </source>
</evidence>
<evidence type="ECO:0000256" key="1">
    <source>
        <dbReference type="ARBA" id="ARBA00004141"/>
    </source>
</evidence>
<keyword evidence="3 8" id="KW-1133">Transmembrane helix</keyword>
<feature type="transmembrane region" description="Helical" evidence="8">
    <location>
        <begin position="92"/>
        <end position="112"/>
    </location>
</feature>
<dbReference type="PANTHER" id="PTHR24243:SF233">
    <property type="entry name" value="THYROTROPIN-RELEASING HORMONE RECEPTOR"/>
    <property type="match status" value="1"/>
</dbReference>
<dbReference type="InterPro" id="IPR000276">
    <property type="entry name" value="GPCR_Rhodpsn"/>
</dbReference>
<evidence type="ECO:0000313" key="11">
    <source>
        <dbReference type="Proteomes" id="UP001347796"/>
    </source>
</evidence>
<feature type="transmembrane region" description="Helical" evidence="8">
    <location>
        <begin position="59"/>
        <end position="80"/>
    </location>
</feature>
<dbReference type="PRINTS" id="PR00237">
    <property type="entry name" value="GPCRRHODOPSN"/>
</dbReference>
<dbReference type="SUPFAM" id="SSF81321">
    <property type="entry name" value="Family A G protein-coupled receptor-like"/>
    <property type="match status" value="1"/>
</dbReference>
<dbReference type="PANTHER" id="PTHR24243">
    <property type="entry name" value="G-PROTEIN COUPLED RECEPTOR"/>
    <property type="match status" value="1"/>
</dbReference>
<keyword evidence="5 8" id="KW-0472">Membrane</keyword>
<sequence length="120" mass="13480">MAANISDVEIISKNVSESCFHELFNSTTGCNETLSDDYYYDYDYSISNIPLEELLPVTVTYSITLLIGIVGNFLVIFAVCRYKRLRSITNSFLTSLAIADLLLLLVCVPIKVSHLFNQNL</sequence>
<evidence type="ECO:0000313" key="10">
    <source>
        <dbReference type="EMBL" id="KAK6179240.1"/>
    </source>
</evidence>
<comment type="caution">
    <text evidence="10">The sequence shown here is derived from an EMBL/GenBank/DDBJ whole genome shotgun (WGS) entry which is preliminary data.</text>
</comment>
<dbReference type="GO" id="GO:0004930">
    <property type="term" value="F:G protein-coupled receptor activity"/>
    <property type="evidence" value="ECO:0007669"/>
    <property type="project" value="UniProtKB-KW"/>
</dbReference>
<evidence type="ECO:0000256" key="2">
    <source>
        <dbReference type="ARBA" id="ARBA00022692"/>
    </source>
</evidence>
<accession>A0AAN8JPR7</accession>
<dbReference type="Proteomes" id="UP001347796">
    <property type="component" value="Unassembled WGS sequence"/>
</dbReference>
<dbReference type="InterPro" id="IPR017452">
    <property type="entry name" value="GPCR_Rhodpsn_7TM"/>
</dbReference>
<evidence type="ECO:0000259" key="9">
    <source>
        <dbReference type="PROSITE" id="PS50262"/>
    </source>
</evidence>
<gene>
    <name evidence="10" type="ORF">SNE40_011646</name>
</gene>
<keyword evidence="6" id="KW-0675">Receptor</keyword>